<proteinExistence type="predicted"/>
<dbReference type="AlphaFoldDB" id="A0AAE0JZF1"/>
<accession>A0AAE0JZF1</accession>
<protein>
    <submittedName>
        <fullName evidence="1">Uncharacterized protein</fullName>
    </submittedName>
</protein>
<sequence length="138" mass="15615">MAAACITRNAVPWKPAFQQSADDDGTYFPRICQAILRNPASYYVTPEPELRRSSRQCIARESANKDINQSSVTCYRSRQSRGPVGRGNLKHTKGLKLLVVLGDSSSIIPQVEHLLKLEIVLFSYSRFKRLYDEIKKAL</sequence>
<comment type="caution">
    <text evidence="1">The sequence shown here is derived from an EMBL/GenBank/DDBJ whole genome shotgun (WGS) entry which is preliminary data.</text>
</comment>
<gene>
    <name evidence="1" type="ORF">B0H63DRAFT_91361</name>
</gene>
<evidence type="ECO:0000313" key="2">
    <source>
        <dbReference type="Proteomes" id="UP001285441"/>
    </source>
</evidence>
<dbReference type="Proteomes" id="UP001285441">
    <property type="component" value="Unassembled WGS sequence"/>
</dbReference>
<dbReference type="EMBL" id="JAULSW010000012">
    <property type="protein sequence ID" value="KAK3366496.1"/>
    <property type="molecule type" value="Genomic_DNA"/>
</dbReference>
<evidence type="ECO:0000313" key="1">
    <source>
        <dbReference type="EMBL" id="KAK3366496.1"/>
    </source>
</evidence>
<name>A0AAE0JZF1_9PEZI</name>
<organism evidence="1 2">
    <name type="scientific">Podospora didyma</name>
    <dbReference type="NCBI Taxonomy" id="330526"/>
    <lineage>
        <taxon>Eukaryota</taxon>
        <taxon>Fungi</taxon>
        <taxon>Dikarya</taxon>
        <taxon>Ascomycota</taxon>
        <taxon>Pezizomycotina</taxon>
        <taxon>Sordariomycetes</taxon>
        <taxon>Sordariomycetidae</taxon>
        <taxon>Sordariales</taxon>
        <taxon>Podosporaceae</taxon>
        <taxon>Podospora</taxon>
    </lineage>
</organism>
<reference evidence="1" key="2">
    <citation type="submission" date="2023-06" db="EMBL/GenBank/DDBJ databases">
        <authorList>
            <consortium name="Lawrence Berkeley National Laboratory"/>
            <person name="Haridas S."/>
            <person name="Hensen N."/>
            <person name="Bonometti L."/>
            <person name="Westerberg I."/>
            <person name="Brannstrom I.O."/>
            <person name="Guillou S."/>
            <person name="Cros-Aarteil S."/>
            <person name="Calhoun S."/>
            <person name="Kuo A."/>
            <person name="Mondo S."/>
            <person name="Pangilinan J."/>
            <person name="Riley R."/>
            <person name="LaButti K."/>
            <person name="Andreopoulos B."/>
            <person name="Lipzen A."/>
            <person name="Chen C."/>
            <person name="Yanf M."/>
            <person name="Daum C."/>
            <person name="Ng V."/>
            <person name="Clum A."/>
            <person name="Steindorff A."/>
            <person name="Ohm R."/>
            <person name="Martin F."/>
            <person name="Silar P."/>
            <person name="Natvig D."/>
            <person name="Lalanne C."/>
            <person name="Gautier V."/>
            <person name="Ament-velasquez S.L."/>
            <person name="Kruys A."/>
            <person name="Hutchinson M.I."/>
            <person name="Powell A.J."/>
            <person name="Barry K."/>
            <person name="Miller A.N."/>
            <person name="Grigoriev I.V."/>
            <person name="Debuchy R."/>
            <person name="Gladieux P."/>
            <person name="Thoren M.H."/>
            <person name="Johannesson H."/>
        </authorList>
    </citation>
    <scope>NUCLEOTIDE SEQUENCE</scope>
    <source>
        <strain evidence="1">CBS 232.78</strain>
    </source>
</reference>
<keyword evidence="2" id="KW-1185">Reference proteome</keyword>
<reference evidence="1" key="1">
    <citation type="journal article" date="2023" name="Mol. Phylogenet. Evol.">
        <title>Genome-scale phylogeny and comparative genomics of the fungal order Sordariales.</title>
        <authorList>
            <person name="Hensen N."/>
            <person name="Bonometti L."/>
            <person name="Westerberg I."/>
            <person name="Brannstrom I.O."/>
            <person name="Guillou S."/>
            <person name="Cros-Aarteil S."/>
            <person name="Calhoun S."/>
            <person name="Haridas S."/>
            <person name="Kuo A."/>
            <person name="Mondo S."/>
            <person name="Pangilinan J."/>
            <person name="Riley R."/>
            <person name="LaButti K."/>
            <person name="Andreopoulos B."/>
            <person name="Lipzen A."/>
            <person name="Chen C."/>
            <person name="Yan M."/>
            <person name="Daum C."/>
            <person name="Ng V."/>
            <person name="Clum A."/>
            <person name="Steindorff A."/>
            <person name="Ohm R.A."/>
            <person name="Martin F."/>
            <person name="Silar P."/>
            <person name="Natvig D.O."/>
            <person name="Lalanne C."/>
            <person name="Gautier V."/>
            <person name="Ament-Velasquez S.L."/>
            <person name="Kruys A."/>
            <person name="Hutchinson M.I."/>
            <person name="Powell A.J."/>
            <person name="Barry K."/>
            <person name="Miller A.N."/>
            <person name="Grigoriev I.V."/>
            <person name="Debuchy R."/>
            <person name="Gladieux P."/>
            <person name="Hiltunen Thoren M."/>
            <person name="Johannesson H."/>
        </authorList>
    </citation>
    <scope>NUCLEOTIDE SEQUENCE</scope>
    <source>
        <strain evidence="1">CBS 232.78</strain>
    </source>
</reference>